<dbReference type="EMBL" id="MGEJ01000004">
    <property type="protein sequence ID" value="OGL81589.1"/>
    <property type="molecule type" value="Genomic_DNA"/>
</dbReference>
<dbReference type="AlphaFoldDB" id="A0A1F7UTL0"/>
<dbReference type="Proteomes" id="UP000176897">
    <property type="component" value="Unassembled WGS sequence"/>
</dbReference>
<accession>A0A1F7UTL0</accession>
<reference evidence="1 2" key="1">
    <citation type="journal article" date="2016" name="Nat. Commun.">
        <title>Thousands of microbial genomes shed light on interconnected biogeochemical processes in an aquifer system.</title>
        <authorList>
            <person name="Anantharaman K."/>
            <person name="Brown C.T."/>
            <person name="Hug L.A."/>
            <person name="Sharon I."/>
            <person name="Castelle C.J."/>
            <person name="Probst A.J."/>
            <person name="Thomas B.C."/>
            <person name="Singh A."/>
            <person name="Wilkins M.J."/>
            <person name="Karaoz U."/>
            <person name="Brodie E.L."/>
            <person name="Williams K.H."/>
            <person name="Hubbard S.S."/>
            <person name="Banfield J.F."/>
        </authorList>
    </citation>
    <scope>NUCLEOTIDE SEQUENCE [LARGE SCALE GENOMIC DNA]</scope>
</reference>
<name>A0A1F7UTL0_9BACT</name>
<sequence length="88" mass="10095">MAIGVVLVFQQDVLYTLICHSNHRDKPTDCKDKGNKAPDLAWANKLNHLCGGAMIHTKVRLSWNTICCQLPVWINQYTTNLLISYKFY</sequence>
<organism evidence="1 2">
    <name type="scientific">Candidatus Uhrbacteria bacterium RIFCSPLOWO2_01_FULL_47_24</name>
    <dbReference type="NCBI Taxonomy" id="1802401"/>
    <lineage>
        <taxon>Bacteria</taxon>
        <taxon>Candidatus Uhriibacteriota</taxon>
    </lineage>
</organism>
<comment type="caution">
    <text evidence="1">The sequence shown here is derived from an EMBL/GenBank/DDBJ whole genome shotgun (WGS) entry which is preliminary data.</text>
</comment>
<proteinExistence type="predicted"/>
<protein>
    <submittedName>
        <fullName evidence="1">Uncharacterized protein</fullName>
    </submittedName>
</protein>
<evidence type="ECO:0000313" key="1">
    <source>
        <dbReference type="EMBL" id="OGL81589.1"/>
    </source>
</evidence>
<dbReference type="STRING" id="1802401.A3B21_04185"/>
<gene>
    <name evidence="1" type="ORF">A3B21_04185</name>
</gene>
<evidence type="ECO:0000313" key="2">
    <source>
        <dbReference type="Proteomes" id="UP000176897"/>
    </source>
</evidence>